<dbReference type="InterPro" id="IPR036953">
    <property type="entry name" value="GreA/GreB_C_sf"/>
</dbReference>
<evidence type="ECO:0000256" key="3">
    <source>
        <dbReference type="ARBA" id="ARBA00023015"/>
    </source>
</evidence>
<dbReference type="InterPro" id="IPR018151">
    <property type="entry name" value="TF_GreA/GreB_CS"/>
</dbReference>
<dbReference type="NCBIfam" id="NF001262">
    <property type="entry name" value="PRK00226.1-3"/>
    <property type="match status" value="1"/>
</dbReference>
<evidence type="ECO:0000256" key="4">
    <source>
        <dbReference type="ARBA" id="ARBA00023125"/>
    </source>
</evidence>
<evidence type="ECO:0000256" key="6">
    <source>
        <dbReference type="ARBA" id="ARBA00024916"/>
    </source>
</evidence>
<dbReference type="InterPro" id="IPR023459">
    <property type="entry name" value="Tscrpt_elong_fac_GreA/B_fam"/>
</dbReference>
<evidence type="ECO:0000256" key="1">
    <source>
        <dbReference type="ARBA" id="ARBA00008213"/>
    </source>
</evidence>
<dbReference type="Pfam" id="PF03449">
    <property type="entry name" value="GreA_GreB_N"/>
    <property type="match status" value="1"/>
</dbReference>
<dbReference type="InterPro" id="IPR028624">
    <property type="entry name" value="Tscrpt_elong_fac_GreA/B"/>
</dbReference>
<keyword evidence="4 8" id="KW-0238">DNA-binding</keyword>
<keyword evidence="12" id="KW-1185">Reference proteome</keyword>
<dbReference type="GO" id="GO:0070063">
    <property type="term" value="F:RNA polymerase binding"/>
    <property type="evidence" value="ECO:0007669"/>
    <property type="project" value="InterPro"/>
</dbReference>
<evidence type="ECO:0000259" key="10">
    <source>
        <dbReference type="Pfam" id="PF03449"/>
    </source>
</evidence>
<dbReference type="Proteomes" id="UP000270616">
    <property type="component" value="Unassembled WGS sequence"/>
</dbReference>
<keyword evidence="3 8" id="KW-0805">Transcription regulation</keyword>
<name>A0A3N3ZMQ3_9MICC</name>
<evidence type="ECO:0000256" key="7">
    <source>
        <dbReference type="ARBA" id="ARBA00030776"/>
    </source>
</evidence>
<dbReference type="Pfam" id="PF01272">
    <property type="entry name" value="GreA_GreB"/>
    <property type="match status" value="1"/>
</dbReference>
<evidence type="ECO:0000259" key="9">
    <source>
        <dbReference type="Pfam" id="PF01272"/>
    </source>
</evidence>
<reference evidence="11 12" key="1">
    <citation type="submission" date="2018-10" db="EMBL/GenBank/DDBJ databases">
        <title>Kocuria sp. M5W7-7, whole genome shotgun sequence.</title>
        <authorList>
            <person name="Tuo L."/>
        </authorList>
    </citation>
    <scope>NUCLEOTIDE SEQUENCE [LARGE SCALE GENOMIC DNA]</scope>
    <source>
        <strain evidence="11 12">M5W7-7</strain>
    </source>
</reference>
<dbReference type="PROSITE" id="PS00829">
    <property type="entry name" value="GREAB_1"/>
    <property type="match status" value="1"/>
</dbReference>
<organism evidence="11 12">
    <name type="scientific">Kocuria soli</name>
    <dbReference type="NCBI Taxonomy" id="2485125"/>
    <lineage>
        <taxon>Bacteria</taxon>
        <taxon>Bacillati</taxon>
        <taxon>Actinomycetota</taxon>
        <taxon>Actinomycetes</taxon>
        <taxon>Micrococcales</taxon>
        <taxon>Micrococcaceae</taxon>
        <taxon>Kocuria</taxon>
    </lineage>
</organism>
<dbReference type="PANTHER" id="PTHR30437">
    <property type="entry name" value="TRANSCRIPTION ELONGATION FACTOR GREA"/>
    <property type="match status" value="1"/>
</dbReference>
<dbReference type="OrthoDB" id="9797227at2"/>
<sequence>MPETPENQGAWLTQEAYDRLKKELDYISGPYRQEIVDRIEAAREEGDLKENGGYHAAREEQGKNEGRIAQLTSLLENATVGEKAADDGIVESGMVVTAKVAGNEMTFLLGSREVAEDLVGGTGMEVFSDHSPIGSAIKGHKAGETLTYTAPNGKEISVEILEAKPFEG</sequence>
<dbReference type="Gene3D" id="3.10.50.30">
    <property type="entry name" value="Transcription elongation factor, GreA/GreB, C-terminal domain"/>
    <property type="match status" value="1"/>
</dbReference>
<evidence type="ECO:0000313" key="11">
    <source>
        <dbReference type="EMBL" id="ROZ61972.1"/>
    </source>
</evidence>
<dbReference type="Gene3D" id="1.10.287.180">
    <property type="entry name" value="Transcription elongation factor, GreA/GreB, N-terminal domain"/>
    <property type="match status" value="1"/>
</dbReference>
<dbReference type="PIRSF" id="PIRSF006092">
    <property type="entry name" value="GreA_GreB"/>
    <property type="match status" value="1"/>
</dbReference>
<dbReference type="EMBL" id="RKMF01000016">
    <property type="protein sequence ID" value="ROZ61972.1"/>
    <property type="molecule type" value="Genomic_DNA"/>
</dbReference>
<proteinExistence type="inferred from homology"/>
<dbReference type="InterPro" id="IPR001437">
    <property type="entry name" value="Tscrpt_elong_fac_GreA/B_C"/>
</dbReference>
<evidence type="ECO:0000256" key="5">
    <source>
        <dbReference type="ARBA" id="ARBA00023163"/>
    </source>
</evidence>
<gene>
    <name evidence="8 11" type="primary">greA</name>
    <name evidence="11" type="ORF">EDL96_11865</name>
</gene>
<dbReference type="PANTHER" id="PTHR30437:SF4">
    <property type="entry name" value="TRANSCRIPTION ELONGATION FACTOR GREA"/>
    <property type="match status" value="1"/>
</dbReference>
<protein>
    <recommendedName>
        <fullName evidence="2 8">Transcription elongation factor GreA</fullName>
    </recommendedName>
    <alternativeName>
        <fullName evidence="7 8">Transcript cleavage factor GreA</fullName>
    </alternativeName>
</protein>
<feature type="domain" description="Transcription elongation factor GreA/GreB C-terminal" evidence="9">
    <location>
        <begin position="87"/>
        <end position="164"/>
    </location>
</feature>
<dbReference type="FunFam" id="1.10.287.180:FF:000001">
    <property type="entry name" value="Transcription elongation factor GreA"/>
    <property type="match status" value="1"/>
</dbReference>
<feature type="domain" description="Transcription elongation factor GreA/GreB N-terminal" evidence="10">
    <location>
        <begin position="11"/>
        <end position="80"/>
    </location>
</feature>
<dbReference type="GO" id="GO:0003746">
    <property type="term" value="F:translation elongation factor activity"/>
    <property type="evidence" value="ECO:0007669"/>
    <property type="project" value="UniProtKB-KW"/>
</dbReference>
<keyword evidence="5 8" id="KW-0804">Transcription</keyword>
<dbReference type="AlphaFoldDB" id="A0A3N3ZMQ3"/>
<dbReference type="HAMAP" id="MF_00105">
    <property type="entry name" value="GreA_GreB"/>
    <property type="match status" value="1"/>
</dbReference>
<dbReference type="GO" id="GO:0032784">
    <property type="term" value="P:regulation of DNA-templated transcription elongation"/>
    <property type="evidence" value="ECO:0007669"/>
    <property type="project" value="UniProtKB-UniRule"/>
</dbReference>
<evidence type="ECO:0000256" key="8">
    <source>
        <dbReference type="HAMAP-Rule" id="MF_00105"/>
    </source>
</evidence>
<dbReference type="RefSeq" id="WP_123826390.1">
    <property type="nucleotide sequence ID" value="NZ_RKMF01000016.1"/>
</dbReference>
<dbReference type="GO" id="GO:0006354">
    <property type="term" value="P:DNA-templated transcription elongation"/>
    <property type="evidence" value="ECO:0007669"/>
    <property type="project" value="TreeGrafter"/>
</dbReference>
<accession>A0A3N3ZMQ3</accession>
<dbReference type="GO" id="GO:0003677">
    <property type="term" value="F:DNA binding"/>
    <property type="evidence" value="ECO:0007669"/>
    <property type="project" value="UniProtKB-UniRule"/>
</dbReference>
<dbReference type="SUPFAM" id="SSF46557">
    <property type="entry name" value="GreA transcript cleavage protein, N-terminal domain"/>
    <property type="match status" value="1"/>
</dbReference>
<dbReference type="InterPro" id="IPR022691">
    <property type="entry name" value="Tscrpt_elong_fac_GreA/B_N"/>
</dbReference>
<comment type="caution">
    <text evidence="11">The sequence shown here is derived from an EMBL/GenBank/DDBJ whole genome shotgun (WGS) entry which is preliminary data.</text>
</comment>
<keyword evidence="11" id="KW-0251">Elongation factor</keyword>
<evidence type="ECO:0000256" key="2">
    <source>
        <dbReference type="ARBA" id="ARBA00013729"/>
    </source>
</evidence>
<dbReference type="SUPFAM" id="SSF54534">
    <property type="entry name" value="FKBP-like"/>
    <property type="match status" value="1"/>
</dbReference>
<keyword evidence="11" id="KW-0648">Protein biosynthesis</keyword>
<comment type="function">
    <text evidence="6 8">Necessary for efficient RNA polymerase transcription elongation past template-encoded arresting sites. The arresting sites in DNA have the property of trapping a certain fraction of elongating RNA polymerases that pass through, resulting in locked ternary complexes. Cleavage of the nascent transcript by cleavage factors such as GreA or GreB allows the resumption of elongation from the new 3'terminus. GreA releases sequences of 2 to 3 nucleotides.</text>
</comment>
<dbReference type="InterPro" id="IPR036805">
    <property type="entry name" value="Tscrpt_elong_fac_GreA/B_N_sf"/>
</dbReference>
<evidence type="ECO:0000313" key="12">
    <source>
        <dbReference type="Proteomes" id="UP000270616"/>
    </source>
</evidence>
<comment type="similarity">
    <text evidence="1 8">Belongs to the GreA/GreB family.</text>
</comment>